<evidence type="ECO:0000256" key="5">
    <source>
        <dbReference type="ARBA" id="ARBA00022833"/>
    </source>
</evidence>
<dbReference type="Pfam" id="PF01432">
    <property type="entry name" value="Peptidase_M3"/>
    <property type="match status" value="1"/>
</dbReference>
<dbReference type="Gene3D" id="1.10.1370.10">
    <property type="entry name" value="Neurolysin, domain 3"/>
    <property type="match status" value="1"/>
</dbReference>
<feature type="domain" description="Oligopeptidase A N-terminal" evidence="11">
    <location>
        <begin position="4"/>
        <end position="77"/>
    </location>
</feature>
<dbReference type="Gene3D" id="3.40.390.10">
    <property type="entry name" value="Collagenase (Catalytic Domain)"/>
    <property type="match status" value="1"/>
</dbReference>
<evidence type="ECO:0000256" key="2">
    <source>
        <dbReference type="ARBA" id="ARBA00022670"/>
    </source>
</evidence>
<evidence type="ECO:0000256" key="3">
    <source>
        <dbReference type="ARBA" id="ARBA00022723"/>
    </source>
</evidence>
<evidence type="ECO:0000256" key="4">
    <source>
        <dbReference type="ARBA" id="ARBA00022801"/>
    </source>
</evidence>
<comment type="cofactor">
    <cofactor evidence="9">
        <name>Zn(2+)</name>
        <dbReference type="ChEBI" id="CHEBI:29105"/>
    </cofactor>
    <text evidence="9">Binds 1 zinc ion.</text>
</comment>
<dbReference type="GO" id="GO:0046872">
    <property type="term" value="F:metal ion binding"/>
    <property type="evidence" value="ECO:0007669"/>
    <property type="project" value="UniProtKB-UniRule"/>
</dbReference>
<dbReference type="Gene3D" id="1.20.1050.40">
    <property type="entry name" value="Endopeptidase. Chain P, domain 1"/>
    <property type="match status" value="1"/>
</dbReference>
<evidence type="ECO:0000256" key="8">
    <source>
        <dbReference type="ARBA" id="ARBA00026100"/>
    </source>
</evidence>
<keyword evidence="4 9" id="KW-0378">Hydrolase</keyword>
<dbReference type="InterPro" id="IPR034005">
    <property type="entry name" value="M3A_DCP"/>
</dbReference>
<dbReference type="InterPro" id="IPR001567">
    <property type="entry name" value="Pept_M3A_M3B_dom"/>
</dbReference>
<gene>
    <name evidence="12" type="ORF">ENJ51_10365</name>
</gene>
<dbReference type="CDD" id="cd06456">
    <property type="entry name" value="M3A_DCP"/>
    <property type="match status" value="1"/>
</dbReference>
<accession>A0A7V2WVI0</accession>
<dbReference type="GO" id="GO:0006508">
    <property type="term" value="P:proteolysis"/>
    <property type="evidence" value="ECO:0007669"/>
    <property type="project" value="UniProtKB-KW"/>
</dbReference>
<dbReference type="GO" id="GO:0004222">
    <property type="term" value="F:metalloendopeptidase activity"/>
    <property type="evidence" value="ECO:0007669"/>
    <property type="project" value="UniProtKB-EC"/>
</dbReference>
<dbReference type="AlphaFoldDB" id="A0A7V2WVI0"/>
<evidence type="ECO:0000259" key="10">
    <source>
        <dbReference type="Pfam" id="PF01432"/>
    </source>
</evidence>
<keyword evidence="5 9" id="KW-0862">Zinc</keyword>
<keyword evidence="3 9" id="KW-0479">Metal-binding</keyword>
<feature type="non-terminal residue" evidence="12">
    <location>
        <position position="1"/>
    </location>
</feature>
<dbReference type="PANTHER" id="PTHR43660">
    <property type="entry name" value="DIPEPTIDYL CARBOXYPEPTIDASE"/>
    <property type="match status" value="1"/>
</dbReference>
<sequence length="607" mass="69169">KSHVVDSKALRDARNACLPLLSEYNTEIGQNQDLFKAIASVQAQQDVLHLDDAQKKVLDNALKDFHLSGIALSEEKQQRFREINKKLSKLQSAFADNVLDATTAWTKQVTKEQLAGLPTSALDICKQAATQREIEGYVLTLEFPSFNAVMTYADDRKLRHEVYRAFVTRAADNSESPEFNNDALMVEILQLRQEKAQLLGFDDFTCLSLDKKMAESANEVNDFLNQLATKAMPFAQQEIQQLTKFAVKSHPIESLEAWDIVYFSEKLKHSLFDFSAEDLKPYFPVEHVIKGLFELVETLYGIKIKQKQGIDRWHEDVQFYQIFNADNELQAQFYFDLYARQHKRGGAWMGDYCGRYQTNDELQTPIAYMTCNFAPASGDTPALLTHRDVTTLFHEFGHGLHHMLTQVDYLNVSGINGVEWDAVELPSQFMENWCWQRETLDKISGHYKTGEKLPDDLLQKMQAAKNFQSGMAMVRQLEFSLFDMRIHQDRSINSVEQIQSALDDIKAQVAVVKSAEFNRFQNSFSHIFAGGYSAGYYSYKWAEVLSADAFARFEEEGLFNPDVSADFLNELLSRGGSRSAMESFIAFRGRKPNVNALLAHSGLSRRS</sequence>
<feature type="domain" description="Peptidase M3A/M3B catalytic" evidence="10">
    <location>
        <begin position="149"/>
        <end position="602"/>
    </location>
</feature>
<dbReference type="InterPro" id="IPR024080">
    <property type="entry name" value="Neurolysin/TOP_N"/>
</dbReference>
<dbReference type="Pfam" id="PF19310">
    <property type="entry name" value="TOP_N"/>
    <property type="match status" value="1"/>
</dbReference>
<dbReference type="EC" id="3.4.24.70" evidence="8"/>
<comment type="similarity">
    <text evidence="1 9">Belongs to the peptidase M3 family.</text>
</comment>
<proteinExistence type="inferred from homology"/>
<reference evidence="12" key="1">
    <citation type="journal article" date="2020" name="mSystems">
        <title>Genome- and Community-Level Interaction Insights into Carbon Utilization and Element Cycling Functions of Hydrothermarchaeota in Hydrothermal Sediment.</title>
        <authorList>
            <person name="Zhou Z."/>
            <person name="Liu Y."/>
            <person name="Xu W."/>
            <person name="Pan J."/>
            <person name="Luo Z.H."/>
            <person name="Li M."/>
        </authorList>
    </citation>
    <scope>NUCLEOTIDE SEQUENCE [LARGE SCALE GENOMIC DNA]</scope>
    <source>
        <strain evidence="12">HyVt-493</strain>
    </source>
</reference>
<dbReference type="InterPro" id="IPR045666">
    <property type="entry name" value="OpdA_N"/>
</dbReference>
<name>A0A7V2WVI0_LEUMU</name>
<keyword evidence="6 9" id="KW-0482">Metalloprotease</keyword>
<organism evidence="12">
    <name type="scientific">Leucothrix mucor</name>
    <dbReference type="NCBI Taxonomy" id="45248"/>
    <lineage>
        <taxon>Bacteria</taxon>
        <taxon>Pseudomonadati</taxon>
        <taxon>Pseudomonadota</taxon>
        <taxon>Gammaproteobacteria</taxon>
        <taxon>Thiotrichales</taxon>
        <taxon>Thiotrichaceae</taxon>
        <taxon>Leucothrix</taxon>
    </lineage>
</organism>
<evidence type="ECO:0000313" key="12">
    <source>
        <dbReference type="EMBL" id="HFC93201.1"/>
    </source>
</evidence>
<dbReference type="PANTHER" id="PTHR43660:SF1">
    <property type="entry name" value="DIPEPTIDYL CARBOXYPEPTIDASE"/>
    <property type="match status" value="1"/>
</dbReference>
<comment type="catalytic activity">
    <reaction evidence="7">
        <text>Hydrolysis of oligopeptides, with broad specificity. Gly or Ala commonly occur as P1 or P1' residues, but more distant residues are also important, as is shown by the fact that Z-Gly-Pro-Gly-|-Gly-Pro-Ala is cleaved, but not Z-(Gly)(5).</text>
        <dbReference type="EC" id="3.4.24.70"/>
    </reaction>
</comment>
<protein>
    <recommendedName>
        <fullName evidence="8">oligopeptidase A</fullName>
        <ecNumber evidence="8">3.4.24.70</ecNumber>
    </recommendedName>
</protein>
<evidence type="ECO:0000256" key="6">
    <source>
        <dbReference type="ARBA" id="ARBA00023049"/>
    </source>
</evidence>
<keyword evidence="2 9" id="KW-0645">Protease</keyword>
<dbReference type="EMBL" id="DRMS01000390">
    <property type="protein sequence ID" value="HFC93201.1"/>
    <property type="molecule type" value="Genomic_DNA"/>
</dbReference>
<evidence type="ECO:0000256" key="1">
    <source>
        <dbReference type="ARBA" id="ARBA00006040"/>
    </source>
</evidence>
<dbReference type="Proteomes" id="UP000885750">
    <property type="component" value="Unassembled WGS sequence"/>
</dbReference>
<dbReference type="GO" id="GO:0005829">
    <property type="term" value="C:cytosol"/>
    <property type="evidence" value="ECO:0007669"/>
    <property type="project" value="UniProtKB-ARBA"/>
</dbReference>
<evidence type="ECO:0000256" key="9">
    <source>
        <dbReference type="RuleBase" id="RU003435"/>
    </source>
</evidence>
<dbReference type="FunFam" id="3.40.390.10:FF:000009">
    <property type="entry name" value="Oligopeptidase A"/>
    <property type="match status" value="1"/>
</dbReference>
<evidence type="ECO:0000259" key="11">
    <source>
        <dbReference type="Pfam" id="PF19310"/>
    </source>
</evidence>
<comment type="caution">
    <text evidence="12">The sequence shown here is derived from an EMBL/GenBank/DDBJ whole genome shotgun (WGS) entry which is preliminary data.</text>
</comment>
<dbReference type="InterPro" id="IPR045090">
    <property type="entry name" value="Pept_M3A_M3B"/>
</dbReference>
<dbReference type="InterPro" id="IPR024079">
    <property type="entry name" value="MetalloPept_cat_dom_sf"/>
</dbReference>
<dbReference type="SUPFAM" id="SSF55486">
    <property type="entry name" value="Metalloproteases ('zincins'), catalytic domain"/>
    <property type="match status" value="1"/>
</dbReference>
<evidence type="ECO:0000256" key="7">
    <source>
        <dbReference type="ARBA" id="ARBA00024603"/>
    </source>
</evidence>
<dbReference type="InterPro" id="IPR024077">
    <property type="entry name" value="Neurolysin/TOP_dom2"/>
</dbReference>